<dbReference type="OrthoDB" id="135877at2157"/>
<evidence type="ECO:0000256" key="1">
    <source>
        <dbReference type="ARBA" id="ARBA00023125"/>
    </source>
</evidence>
<feature type="domain" description="HTH tetR-type" evidence="3">
    <location>
        <begin position="11"/>
        <end position="71"/>
    </location>
</feature>
<dbReference type="GO" id="GO:0003677">
    <property type="term" value="F:DNA binding"/>
    <property type="evidence" value="ECO:0007669"/>
    <property type="project" value="UniProtKB-UniRule"/>
</dbReference>
<dbReference type="InterPro" id="IPR036271">
    <property type="entry name" value="Tet_transcr_reg_TetR-rel_C_sf"/>
</dbReference>
<dbReference type="SUPFAM" id="SSF46689">
    <property type="entry name" value="Homeodomain-like"/>
    <property type="match status" value="1"/>
</dbReference>
<evidence type="ECO:0000313" key="4">
    <source>
        <dbReference type="EMBL" id="SEL62379.1"/>
    </source>
</evidence>
<gene>
    <name evidence="4" type="ORF">SAMN04488691_106127</name>
</gene>
<dbReference type="SUPFAM" id="SSF48498">
    <property type="entry name" value="Tetracyclin repressor-like, C-terminal domain"/>
    <property type="match status" value="1"/>
</dbReference>
<dbReference type="InterPro" id="IPR050624">
    <property type="entry name" value="HTH-type_Tx_Regulator"/>
</dbReference>
<dbReference type="InterPro" id="IPR001647">
    <property type="entry name" value="HTH_TetR"/>
</dbReference>
<evidence type="ECO:0000259" key="3">
    <source>
        <dbReference type="PROSITE" id="PS50977"/>
    </source>
</evidence>
<organism evidence="4 5">
    <name type="scientific">Haloferax larsenii</name>
    <dbReference type="NCBI Taxonomy" id="302484"/>
    <lineage>
        <taxon>Archaea</taxon>
        <taxon>Methanobacteriati</taxon>
        <taxon>Methanobacteriota</taxon>
        <taxon>Stenosarchaea group</taxon>
        <taxon>Halobacteria</taxon>
        <taxon>Halobacteriales</taxon>
        <taxon>Haloferacaceae</taxon>
        <taxon>Haloferax</taxon>
    </lineage>
</organism>
<dbReference type="Gene3D" id="1.10.357.10">
    <property type="entry name" value="Tetracycline Repressor, domain 2"/>
    <property type="match status" value="1"/>
</dbReference>
<dbReference type="PANTHER" id="PTHR43479:SF11">
    <property type="entry name" value="ACREF_ENVCD OPERON REPRESSOR-RELATED"/>
    <property type="match status" value="1"/>
</dbReference>
<dbReference type="EMBL" id="FOAD01000006">
    <property type="protein sequence ID" value="SEL62379.1"/>
    <property type="molecule type" value="Genomic_DNA"/>
</dbReference>
<sequence>MHEDRIDTGRSETEQAIMDATLNALAKHGYADLSIQNIGTEFDKSTSLLYYHYENKDELLLAFLDYVIDLYVATIDPDADDPDAEIRKFVGYVLPAKDGSCERSTPPGLDELDIFQRVIFELRTQALHDEDYREKFSEMEAYMIETVSALIEREIEAGNYREMDAEMMAENLMAFLLRTLDMRVTQTRPESAEAMRKSVYFLLDHVMPIDGQPGDVATSDVDLDL</sequence>
<proteinExistence type="predicted"/>
<name>A0A1H7RQU2_HALLR</name>
<dbReference type="InterPro" id="IPR009057">
    <property type="entry name" value="Homeodomain-like_sf"/>
</dbReference>
<evidence type="ECO:0000313" key="5">
    <source>
        <dbReference type="Proteomes" id="UP000183894"/>
    </source>
</evidence>
<dbReference type="PANTHER" id="PTHR43479">
    <property type="entry name" value="ACREF/ENVCD OPERON REPRESSOR-RELATED"/>
    <property type="match status" value="1"/>
</dbReference>
<dbReference type="PROSITE" id="PS50977">
    <property type="entry name" value="HTH_TETR_2"/>
    <property type="match status" value="1"/>
</dbReference>
<evidence type="ECO:0000256" key="2">
    <source>
        <dbReference type="PROSITE-ProRule" id="PRU00335"/>
    </source>
</evidence>
<dbReference type="RefSeq" id="WP_074794980.1">
    <property type="nucleotide sequence ID" value="NZ_FOAD01000006.1"/>
</dbReference>
<feature type="DNA-binding region" description="H-T-H motif" evidence="2">
    <location>
        <begin position="34"/>
        <end position="53"/>
    </location>
</feature>
<protein>
    <submittedName>
        <fullName evidence="4">DNA-binding transcriptional regulator, AcrR family</fullName>
    </submittedName>
</protein>
<dbReference type="AlphaFoldDB" id="A0A1H7RQU2"/>
<reference evidence="4 5" key="1">
    <citation type="submission" date="2016-10" db="EMBL/GenBank/DDBJ databases">
        <authorList>
            <person name="de Groot N.N."/>
        </authorList>
    </citation>
    <scope>NUCLEOTIDE SEQUENCE [LARGE SCALE GENOMIC DNA]</scope>
    <source>
        <strain evidence="4 5">CDM_5</strain>
    </source>
</reference>
<keyword evidence="1 2" id="KW-0238">DNA-binding</keyword>
<accession>A0A1H7RQU2</accession>
<dbReference type="Proteomes" id="UP000183894">
    <property type="component" value="Unassembled WGS sequence"/>
</dbReference>
<dbReference type="Pfam" id="PF00440">
    <property type="entry name" value="TetR_N"/>
    <property type="match status" value="1"/>
</dbReference>